<dbReference type="PANTHER" id="PTHR14586">
    <property type="entry name" value="THIAMINE-TRIPHOSPHATASE"/>
    <property type="match status" value="1"/>
</dbReference>
<dbReference type="SMART" id="SM01118">
    <property type="entry name" value="CYTH"/>
    <property type="match status" value="1"/>
</dbReference>
<sequence length="253" mass="29974">MKFNLTSNYQQQNHYEIERKFKFDPQKLAQLETNNGPNKFDSLKFLSRKSFTDIYYDNQDSNYPLTSQDIWLRQRDNKWECKTPMNLTNSMDSYHELETANEISDFLKRTLLPNKNIIANATLSPEFLFTTYNLTPFCKIHTTRDRYLINEEFTMDLDKADFGHYVGEIELIVESKDEVNEAEKKIALFMKENDWFFDTSEIAVSKLIAYIENFNRKQWAYLEDSGVLGKKLNPERLNGKLNKAESYYQTSCQ</sequence>
<dbReference type="SUPFAM" id="SSF55154">
    <property type="entry name" value="CYTH-like phosphatases"/>
    <property type="match status" value="1"/>
</dbReference>
<evidence type="ECO:0000259" key="1">
    <source>
        <dbReference type="PROSITE" id="PS51707"/>
    </source>
</evidence>
<dbReference type="OrthoDB" id="442176at2759"/>
<accession>A0A9N8YQ26</accession>
<keyword evidence="3" id="KW-1185">Reference proteome</keyword>
<dbReference type="AlphaFoldDB" id="A0A9N8YQ26"/>
<dbReference type="Proteomes" id="UP000789508">
    <property type="component" value="Unassembled WGS sequence"/>
</dbReference>
<feature type="domain" description="CYTH" evidence="1">
    <location>
        <begin position="14"/>
        <end position="214"/>
    </location>
</feature>
<reference evidence="2" key="1">
    <citation type="submission" date="2021-06" db="EMBL/GenBank/DDBJ databases">
        <authorList>
            <person name="Kallberg Y."/>
            <person name="Tangrot J."/>
            <person name="Rosling A."/>
        </authorList>
    </citation>
    <scope>NUCLEOTIDE SEQUENCE</scope>
    <source>
        <strain evidence="2">FL130A</strain>
    </source>
</reference>
<dbReference type="Pfam" id="PF01928">
    <property type="entry name" value="CYTH"/>
    <property type="match status" value="1"/>
</dbReference>
<protein>
    <submittedName>
        <fullName evidence="2">1332_t:CDS:1</fullName>
    </submittedName>
</protein>
<dbReference type="PANTHER" id="PTHR14586:SF1">
    <property type="entry name" value="THIAMINE-TRIPHOSPHATASE"/>
    <property type="match status" value="1"/>
</dbReference>
<name>A0A9N8YQ26_9GLOM</name>
<dbReference type="EMBL" id="CAJVPS010000008">
    <property type="protein sequence ID" value="CAG8439520.1"/>
    <property type="molecule type" value="Genomic_DNA"/>
</dbReference>
<proteinExistence type="predicted"/>
<dbReference type="GO" id="GO:0042357">
    <property type="term" value="P:thiamine diphosphate metabolic process"/>
    <property type="evidence" value="ECO:0007669"/>
    <property type="project" value="TreeGrafter"/>
</dbReference>
<evidence type="ECO:0000313" key="2">
    <source>
        <dbReference type="EMBL" id="CAG8439520.1"/>
    </source>
</evidence>
<dbReference type="GO" id="GO:0050333">
    <property type="term" value="F:thiamine triphosphate phosphatase activity"/>
    <property type="evidence" value="ECO:0007669"/>
    <property type="project" value="InterPro"/>
</dbReference>
<gene>
    <name evidence="2" type="ORF">ALEPTO_LOCUS180</name>
</gene>
<dbReference type="InterPro" id="IPR023577">
    <property type="entry name" value="CYTH_domain"/>
</dbReference>
<evidence type="ECO:0000313" key="3">
    <source>
        <dbReference type="Proteomes" id="UP000789508"/>
    </source>
</evidence>
<dbReference type="GO" id="GO:0000287">
    <property type="term" value="F:magnesium ion binding"/>
    <property type="evidence" value="ECO:0007669"/>
    <property type="project" value="TreeGrafter"/>
</dbReference>
<comment type="caution">
    <text evidence="2">The sequence shown here is derived from an EMBL/GenBank/DDBJ whole genome shotgun (WGS) entry which is preliminary data.</text>
</comment>
<dbReference type="PROSITE" id="PS51707">
    <property type="entry name" value="CYTH"/>
    <property type="match status" value="1"/>
</dbReference>
<organism evidence="2 3">
    <name type="scientific">Ambispora leptoticha</name>
    <dbReference type="NCBI Taxonomy" id="144679"/>
    <lineage>
        <taxon>Eukaryota</taxon>
        <taxon>Fungi</taxon>
        <taxon>Fungi incertae sedis</taxon>
        <taxon>Mucoromycota</taxon>
        <taxon>Glomeromycotina</taxon>
        <taxon>Glomeromycetes</taxon>
        <taxon>Archaeosporales</taxon>
        <taxon>Ambisporaceae</taxon>
        <taxon>Ambispora</taxon>
    </lineage>
</organism>
<dbReference type="Gene3D" id="2.40.320.10">
    <property type="entry name" value="Hypothetical Protein Pfu-838710-001"/>
    <property type="match status" value="1"/>
</dbReference>
<dbReference type="InterPro" id="IPR033469">
    <property type="entry name" value="CYTH-like_dom_sf"/>
</dbReference>
<dbReference type="InterPro" id="IPR039582">
    <property type="entry name" value="THTPA"/>
</dbReference>